<dbReference type="RefSeq" id="WP_092118716.1">
    <property type="nucleotide sequence ID" value="NZ_FNTH01000001.1"/>
</dbReference>
<dbReference type="OrthoDB" id="9806350at2"/>
<dbReference type="InterPro" id="IPR035959">
    <property type="entry name" value="RutC-like_sf"/>
</dbReference>
<dbReference type="SUPFAM" id="SSF55298">
    <property type="entry name" value="YjgF-like"/>
    <property type="match status" value="1"/>
</dbReference>
<name>A0A1H4Z7D1_9BRAD</name>
<evidence type="ECO:0000313" key="3">
    <source>
        <dbReference type="Proteomes" id="UP000198992"/>
    </source>
</evidence>
<dbReference type="EMBL" id="FNTH01000001">
    <property type="protein sequence ID" value="SED26109.1"/>
    <property type="molecule type" value="Genomic_DNA"/>
</dbReference>
<organism evidence="2 3">
    <name type="scientific">Bradyrhizobium erythrophlei</name>
    <dbReference type="NCBI Taxonomy" id="1437360"/>
    <lineage>
        <taxon>Bacteria</taxon>
        <taxon>Pseudomonadati</taxon>
        <taxon>Pseudomonadota</taxon>
        <taxon>Alphaproteobacteria</taxon>
        <taxon>Hyphomicrobiales</taxon>
        <taxon>Nitrobacteraceae</taxon>
        <taxon>Bradyrhizobium</taxon>
    </lineage>
</organism>
<gene>
    <name evidence="2" type="ORF">SAMN05444164_4258</name>
</gene>
<evidence type="ECO:0000259" key="1">
    <source>
        <dbReference type="Pfam" id="PF14588"/>
    </source>
</evidence>
<protein>
    <submittedName>
        <fullName evidence="2">Enamine deaminase RidA, house cleaning of reactive enamine intermediates, YjgF/YER057c/UK114 family</fullName>
    </submittedName>
</protein>
<sequence>MNLEQRLNELNIELPMSAAAGGAYAPVVVHGDTIYVSGQLPRDGDKVHVVGQVGRDVTLEEAKRGARLALIRGLAAIKAHLGSLDNVTQILKLTVFVHSAADFSGQTAVADGASELIMELFGPARGLHTRTSVGVAQLPRNASIEVELIAALAR</sequence>
<dbReference type="PANTHER" id="PTHR43760">
    <property type="entry name" value="ENDORIBONUCLEASE-RELATED"/>
    <property type="match status" value="1"/>
</dbReference>
<dbReference type="AlphaFoldDB" id="A0A1H4Z7D1"/>
<accession>A0A1H4Z7D1</accession>
<dbReference type="Gene3D" id="3.30.1330.40">
    <property type="entry name" value="RutC-like"/>
    <property type="match status" value="1"/>
</dbReference>
<proteinExistence type="predicted"/>
<dbReference type="Pfam" id="PF14588">
    <property type="entry name" value="YjgF_endoribonc"/>
    <property type="match status" value="1"/>
</dbReference>
<reference evidence="2 3" key="1">
    <citation type="submission" date="2016-10" db="EMBL/GenBank/DDBJ databases">
        <authorList>
            <person name="de Groot N.N."/>
        </authorList>
    </citation>
    <scope>NUCLEOTIDE SEQUENCE [LARGE SCALE GENOMIC DNA]</scope>
    <source>
        <strain evidence="2 3">MT12</strain>
    </source>
</reference>
<dbReference type="Proteomes" id="UP000198992">
    <property type="component" value="Unassembled WGS sequence"/>
</dbReference>
<dbReference type="CDD" id="cd02199">
    <property type="entry name" value="YjgF_YER057c_UK114_like_1"/>
    <property type="match status" value="1"/>
</dbReference>
<dbReference type="InterPro" id="IPR013813">
    <property type="entry name" value="Endoribo_LPSP/chorism_mut-like"/>
</dbReference>
<feature type="domain" description="Endoribonuclease L-PSP/chorismate mutase-like" evidence="1">
    <location>
        <begin position="4"/>
        <end position="151"/>
    </location>
</feature>
<evidence type="ECO:0000313" key="2">
    <source>
        <dbReference type="EMBL" id="SED26109.1"/>
    </source>
</evidence>
<dbReference type="PANTHER" id="PTHR43760:SF1">
    <property type="entry name" value="ENDORIBONUCLEASE L-PSP_CHORISMATE MUTASE-LIKE DOMAIN-CONTAINING PROTEIN"/>
    <property type="match status" value="1"/>
</dbReference>